<evidence type="ECO:0008006" key="4">
    <source>
        <dbReference type="Google" id="ProtNLM"/>
    </source>
</evidence>
<keyword evidence="3" id="KW-1185">Reference proteome</keyword>
<sequence length="72" mass="8460">MRWTAGELSNKSYQKTQVMEDGWDESDSGNSEYARRMLGKFNHRINETYNNVSAIIKRDLTEDERNPKGFSR</sequence>
<comment type="caution">
    <text evidence="2">The sequence shown here is derived from an EMBL/GenBank/DDBJ whole genome shotgun (WGS) entry which is preliminary data.</text>
</comment>
<evidence type="ECO:0000256" key="1">
    <source>
        <dbReference type="SAM" id="MobiDB-lite"/>
    </source>
</evidence>
<evidence type="ECO:0000313" key="3">
    <source>
        <dbReference type="Proteomes" id="UP000627838"/>
    </source>
</evidence>
<organism evidence="2 3">
    <name type="scientific">Actinomadura algeriensis</name>
    <dbReference type="NCBI Taxonomy" id="1679523"/>
    <lineage>
        <taxon>Bacteria</taxon>
        <taxon>Bacillati</taxon>
        <taxon>Actinomycetota</taxon>
        <taxon>Actinomycetes</taxon>
        <taxon>Streptosporangiales</taxon>
        <taxon>Thermomonosporaceae</taxon>
        <taxon>Actinomadura</taxon>
    </lineage>
</organism>
<dbReference type="EMBL" id="JADBDZ010000001">
    <property type="protein sequence ID" value="MBE1533343.1"/>
    <property type="molecule type" value="Genomic_DNA"/>
</dbReference>
<gene>
    <name evidence="2" type="ORF">H4W34_003176</name>
</gene>
<evidence type="ECO:0000313" key="2">
    <source>
        <dbReference type="EMBL" id="MBE1533343.1"/>
    </source>
</evidence>
<proteinExistence type="predicted"/>
<name>A0ABR9JSI7_9ACTN</name>
<protein>
    <recommendedName>
        <fullName evidence="4">WXG100 family type VII secretion target</fullName>
    </recommendedName>
</protein>
<feature type="compositionally biased region" description="Polar residues" evidence="1">
    <location>
        <begin position="7"/>
        <end position="17"/>
    </location>
</feature>
<dbReference type="RefSeq" id="WP_192759909.1">
    <property type="nucleotide sequence ID" value="NZ_JADBDZ010000001.1"/>
</dbReference>
<accession>A0ABR9JSI7</accession>
<reference evidence="2 3" key="1">
    <citation type="submission" date="2020-10" db="EMBL/GenBank/DDBJ databases">
        <title>Sequencing the genomes of 1000 actinobacteria strains.</title>
        <authorList>
            <person name="Klenk H.-P."/>
        </authorList>
    </citation>
    <scope>NUCLEOTIDE SEQUENCE [LARGE SCALE GENOMIC DNA]</scope>
    <source>
        <strain evidence="2 3">DSM 46744</strain>
    </source>
</reference>
<feature type="region of interest" description="Disordered" evidence="1">
    <location>
        <begin position="1"/>
        <end position="29"/>
    </location>
</feature>
<dbReference type="Proteomes" id="UP000627838">
    <property type="component" value="Unassembled WGS sequence"/>
</dbReference>